<organism evidence="2 3">
    <name type="scientific">Pipistrellus kuhlii</name>
    <name type="common">Kuhl's pipistrelle</name>
    <dbReference type="NCBI Taxonomy" id="59472"/>
    <lineage>
        <taxon>Eukaryota</taxon>
        <taxon>Metazoa</taxon>
        <taxon>Chordata</taxon>
        <taxon>Craniata</taxon>
        <taxon>Vertebrata</taxon>
        <taxon>Euteleostomi</taxon>
        <taxon>Mammalia</taxon>
        <taxon>Eutheria</taxon>
        <taxon>Laurasiatheria</taxon>
        <taxon>Chiroptera</taxon>
        <taxon>Yangochiroptera</taxon>
        <taxon>Vespertilionidae</taxon>
        <taxon>Pipistrellus</taxon>
    </lineage>
</organism>
<proteinExistence type="predicted"/>
<keyword evidence="3" id="KW-1185">Reference proteome</keyword>
<feature type="compositionally biased region" description="Polar residues" evidence="1">
    <location>
        <begin position="74"/>
        <end position="87"/>
    </location>
</feature>
<evidence type="ECO:0000256" key="1">
    <source>
        <dbReference type="SAM" id="MobiDB-lite"/>
    </source>
</evidence>
<dbReference type="AlphaFoldDB" id="A0A7J7RVW0"/>
<feature type="region of interest" description="Disordered" evidence="1">
    <location>
        <begin position="206"/>
        <end position="269"/>
    </location>
</feature>
<dbReference type="EMBL" id="JACAGB010000057">
    <property type="protein sequence ID" value="KAF6280302.1"/>
    <property type="molecule type" value="Genomic_DNA"/>
</dbReference>
<gene>
    <name evidence="2" type="ORF">mPipKuh1_010223</name>
</gene>
<protein>
    <submittedName>
        <fullName evidence="2">Uncharacterized protein</fullName>
    </submittedName>
</protein>
<feature type="region of interest" description="Disordered" evidence="1">
    <location>
        <begin position="1"/>
        <end position="58"/>
    </location>
</feature>
<evidence type="ECO:0000313" key="3">
    <source>
        <dbReference type="Proteomes" id="UP000558488"/>
    </source>
</evidence>
<dbReference type="Proteomes" id="UP000558488">
    <property type="component" value="Unassembled WGS sequence"/>
</dbReference>
<evidence type="ECO:0000313" key="2">
    <source>
        <dbReference type="EMBL" id="KAF6280302.1"/>
    </source>
</evidence>
<feature type="region of interest" description="Disordered" evidence="1">
    <location>
        <begin position="71"/>
        <end position="183"/>
    </location>
</feature>
<sequence>MPPLSPGEPALRAKKHEAESARGLMRPWAGVSPRPSPPQAGIAWKPPPACCPGSSSWRRTATVPSALAARLVPTGSSGARSSVQRTGPHSPLPRLWVGREGARRGRPPADSASWRAPGLLPSPSAHGPSCSCRGDPGTEAAPPWGEWRHQPGGHTWPCPQAGRPRRASRTRQDGSRLTRPAEGTAPLTGVRLALAWVACVPKLASRKPRPLGGLHTGSSRSWCEPFPTGPDRAAPGRSHPRRRRFAERPRQAPGGPRRPELGGRAQSSGPCALLGAPGCWPRASAVGAFTPRTLANW</sequence>
<name>A0A7J7RVW0_PIPKU</name>
<accession>A0A7J7RVW0</accession>
<reference evidence="2 3" key="1">
    <citation type="journal article" date="2020" name="Nature">
        <title>Six reference-quality genomes reveal evolution of bat adaptations.</title>
        <authorList>
            <person name="Jebb D."/>
            <person name="Huang Z."/>
            <person name="Pippel M."/>
            <person name="Hughes G.M."/>
            <person name="Lavrichenko K."/>
            <person name="Devanna P."/>
            <person name="Winkler S."/>
            <person name="Jermiin L.S."/>
            <person name="Skirmuntt E.C."/>
            <person name="Katzourakis A."/>
            <person name="Burkitt-Gray L."/>
            <person name="Ray D.A."/>
            <person name="Sullivan K.A.M."/>
            <person name="Roscito J.G."/>
            <person name="Kirilenko B.M."/>
            <person name="Davalos L.M."/>
            <person name="Corthals A.P."/>
            <person name="Power M.L."/>
            <person name="Jones G."/>
            <person name="Ransome R.D."/>
            <person name="Dechmann D.K.N."/>
            <person name="Locatelli A.G."/>
            <person name="Puechmaille S.J."/>
            <person name="Fedrigo O."/>
            <person name="Jarvis E.D."/>
            <person name="Hiller M."/>
            <person name="Vernes S.C."/>
            <person name="Myers E.W."/>
            <person name="Teeling E.C."/>
        </authorList>
    </citation>
    <scope>NUCLEOTIDE SEQUENCE [LARGE SCALE GENOMIC DNA]</scope>
    <source>
        <strain evidence="2">MPipKuh1</strain>
        <tissue evidence="2">Flight muscle</tissue>
    </source>
</reference>
<comment type="caution">
    <text evidence="2">The sequence shown here is derived from an EMBL/GenBank/DDBJ whole genome shotgun (WGS) entry which is preliminary data.</text>
</comment>